<evidence type="ECO:0000259" key="3">
    <source>
        <dbReference type="Pfam" id="PF13439"/>
    </source>
</evidence>
<organism evidence="4 5">
    <name type="scientific">Litorisediminicola beolgyonensis</name>
    <dbReference type="NCBI Taxonomy" id="1173614"/>
    <lineage>
        <taxon>Bacteria</taxon>
        <taxon>Pseudomonadati</taxon>
        <taxon>Pseudomonadota</taxon>
        <taxon>Alphaproteobacteria</taxon>
        <taxon>Rhodobacterales</taxon>
        <taxon>Paracoccaceae</taxon>
        <taxon>Litorisediminicola</taxon>
    </lineage>
</organism>
<evidence type="ECO:0000313" key="4">
    <source>
        <dbReference type="EMBL" id="MFD1341123.1"/>
    </source>
</evidence>
<keyword evidence="2 4" id="KW-0808">Transferase</keyword>
<keyword evidence="5" id="KW-1185">Reference proteome</keyword>
<accession>A0ABW3ZDE5</accession>
<keyword evidence="1 4" id="KW-0328">Glycosyltransferase</keyword>
<dbReference type="SUPFAM" id="SSF53756">
    <property type="entry name" value="UDP-Glycosyltransferase/glycogen phosphorylase"/>
    <property type="match status" value="1"/>
</dbReference>
<sequence>MTRPRIIHLFDDATSGGIMRVLDYVQQNAEMSLQADHELRRVTRGSLSLGRYDADMVVSHLTVNWRSLPGLMALRAANPQLPLVHVEHSYTEQFVALHVPRRGRFETLLRCANSLFDRVVAVSAAQAEWMRARSLAPRGKLKVIRSAVDYAPFLALPEPTGAPRVVGAIGRLDPIKGFDVLIEAFRSDPDLDLELRIFGDGPEAPRLKALAAGDPRIRFFGHYDDPVAAMASVDIVAMPSMREAYGLVAAEARAAGRLLLVSPVDGLLDHVADGARAVHAHTPEAWAAALRSPDLELARMRMSKPDAAAFSTSWRNLIAELLPANRNAMPSEDIASL</sequence>
<evidence type="ECO:0000313" key="5">
    <source>
        <dbReference type="Proteomes" id="UP001597135"/>
    </source>
</evidence>
<dbReference type="EMBL" id="JBHTMU010000002">
    <property type="protein sequence ID" value="MFD1341123.1"/>
    <property type="molecule type" value="Genomic_DNA"/>
</dbReference>
<dbReference type="RefSeq" id="WP_386801183.1">
    <property type="nucleotide sequence ID" value="NZ_JBHTMU010000002.1"/>
</dbReference>
<comment type="caution">
    <text evidence="4">The sequence shown here is derived from an EMBL/GenBank/DDBJ whole genome shotgun (WGS) entry which is preliminary data.</text>
</comment>
<proteinExistence type="predicted"/>
<dbReference type="Proteomes" id="UP001597135">
    <property type="component" value="Unassembled WGS sequence"/>
</dbReference>
<evidence type="ECO:0000256" key="1">
    <source>
        <dbReference type="ARBA" id="ARBA00022676"/>
    </source>
</evidence>
<dbReference type="CDD" id="cd03801">
    <property type="entry name" value="GT4_PimA-like"/>
    <property type="match status" value="1"/>
</dbReference>
<name>A0ABW3ZDE5_9RHOB</name>
<evidence type="ECO:0000256" key="2">
    <source>
        <dbReference type="ARBA" id="ARBA00022679"/>
    </source>
</evidence>
<dbReference type="PANTHER" id="PTHR12526:SF510">
    <property type="entry name" value="D-INOSITOL 3-PHOSPHATE GLYCOSYLTRANSFERASE"/>
    <property type="match status" value="1"/>
</dbReference>
<feature type="domain" description="Glycosyltransferase subfamily 4-like N-terminal" evidence="3">
    <location>
        <begin position="49"/>
        <end position="149"/>
    </location>
</feature>
<reference evidence="5" key="1">
    <citation type="journal article" date="2019" name="Int. J. Syst. Evol. Microbiol.">
        <title>The Global Catalogue of Microorganisms (GCM) 10K type strain sequencing project: providing services to taxonomists for standard genome sequencing and annotation.</title>
        <authorList>
            <consortium name="The Broad Institute Genomics Platform"/>
            <consortium name="The Broad Institute Genome Sequencing Center for Infectious Disease"/>
            <person name="Wu L."/>
            <person name="Ma J."/>
        </authorList>
    </citation>
    <scope>NUCLEOTIDE SEQUENCE [LARGE SCALE GENOMIC DNA]</scope>
    <source>
        <strain evidence="5">CCUG 62953</strain>
    </source>
</reference>
<dbReference type="Gene3D" id="3.40.50.2000">
    <property type="entry name" value="Glycogen Phosphorylase B"/>
    <property type="match status" value="2"/>
</dbReference>
<dbReference type="EC" id="2.4.-.-" evidence="4"/>
<dbReference type="InterPro" id="IPR028098">
    <property type="entry name" value="Glyco_trans_4-like_N"/>
</dbReference>
<dbReference type="GO" id="GO:0016757">
    <property type="term" value="F:glycosyltransferase activity"/>
    <property type="evidence" value="ECO:0007669"/>
    <property type="project" value="UniProtKB-KW"/>
</dbReference>
<dbReference type="PANTHER" id="PTHR12526">
    <property type="entry name" value="GLYCOSYLTRANSFERASE"/>
    <property type="match status" value="1"/>
</dbReference>
<gene>
    <name evidence="4" type="ORF">ACFQ4E_01670</name>
</gene>
<dbReference type="Pfam" id="PF13439">
    <property type="entry name" value="Glyco_transf_4"/>
    <property type="match status" value="1"/>
</dbReference>
<protein>
    <submittedName>
        <fullName evidence="4">Glycosyltransferase family 4 protein</fullName>
        <ecNumber evidence="4">2.4.-.-</ecNumber>
    </submittedName>
</protein>
<dbReference type="Pfam" id="PF13692">
    <property type="entry name" value="Glyco_trans_1_4"/>
    <property type="match status" value="1"/>
</dbReference>